<feature type="transmembrane region" description="Helical" evidence="4">
    <location>
        <begin position="315"/>
        <end position="333"/>
    </location>
</feature>
<dbReference type="OrthoDB" id="9800276at2"/>
<dbReference type="EMBL" id="FPAS01000006">
    <property type="protein sequence ID" value="SFT87569.1"/>
    <property type="molecule type" value="Genomic_DNA"/>
</dbReference>
<accession>A0A1I7BK67</accession>
<dbReference type="PANTHER" id="PTHR43630:SF1">
    <property type="entry name" value="POLY-BETA-1,6-N-ACETYL-D-GLUCOSAMINE SYNTHASE"/>
    <property type="match status" value="1"/>
</dbReference>
<protein>
    <submittedName>
        <fullName evidence="6">Glycosyltransferase, catalytic subunit of cellulose synthase and poly-beta-1,6-N-acetylglucosamine synthase</fullName>
    </submittedName>
</protein>
<evidence type="ECO:0000313" key="6">
    <source>
        <dbReference type="EMBL" id="SFT87569.1"/>
    </source>
</evidence>
<name>A0A1I7BK67_9FLAO</name>
<feature type="transmembrane region" description="Helical" evidence="4">
    <location>
        <begin position="345"/>
        <end position="367"/>
    </location>
</feature>
<evidence type="ECO:0000256" key="1">
    <source>
        <dbReference type="ARBA" id="ARBA00006739"/>
    </source>
</evidence>
<dbReference type="GO" id="GO:0016757">
    <property type="term" value="F:glycosyltransferase activity"/>
    <property type="evidence" value="ECO:0007669"/>
    <property type="project" value="UniProtKB-KW"/>
</dbReference>
<reference evidence="6 7" key="1">
    <citation type="submission" date="2016-10" db="EMBL/GenBank/DDBJ databases">
        <authorList>
            <person name="de Groot N.N."/>
        </authorList>
    </citation>
    <scope>NUCLEOTIDE SEQUENCE [LARGE SCALE GENOMIC DNA]</scope>
    <source>
        <strain evidence="6 7">CGMCC 1.7005</strain>
    </source>
</reference>
<keyword evidence="4" id="KW-0812">Transmembrane</keyword>
<dbReference type="AlphaFoldDB" id="A0A1I7BK67"/>
<dbReference type="InterPro" id="IPR001173">
    <property type="entry name" value="Glyco_trans_2-like"/>
</dbReference>
<dbReference type="InterPro" id="IPR029044">
    <property type="entry name" value="Nucleotide-diphossugar_trans"/>
</dbReference>
<sequence length="377" mass="43773">MKLMPQLGYDLGSYIFLFFCAMAFIQIIWVLFIYLRVLLHKDKTPSDAYQPLSIIIAARNEEDNLFNNLPHILAQDYPEFEVIIVNHQSKDNSKFILRAFQEEFENLRVIELEPNKHFNIGKKLPLTIGVKGAKYEHLLFTDADCKPASNQWLKNISAQFSEKENMILGYGPYHKEKGLLNRIIRLDTSMIAMNYLGFAKARVPYMGVGRNLAYTKSLFETNKGFKSHYQLPSGDDDLFVQSAAKKKNYTICINKEAFAYSTAENSWQNWFRQKSRHFTTTAHYGVFKKLMLGIYPTTLLLLYTSFLILCLSFKLNWLVLIIFGALIALKWIIQGAILSKLDERSFAWAFPFWDVFYAILAPVIYYTSEKSNARTWK</sequence>
<keyword evidence="2" id="KW-0328">Glycosyltransferase</keyword>
<feature type="transmembrane region" description="Helical" evidence="4">
    <location>
        <begin position="290"/>
        <end position="309"/>
    </location>
</feature>
<keyword evidence="4" id="KW-0472">Membrane</keyword>
<keyword evidence="4" id="KW-1133">Transmembrane helix</keyword>
<evidence type="ECO:0000259" key="5">
    <source>
        <dbReference type="Pfam" id="PF00535"/>
    </source>
</evidence>
<feature type="domain" description="Glycosyltransferase 2-like" evidence="5">
    <location>
        <begin position="53"/>
        <end position="203"/>
    </location>
</feature>
<dbReference type="STRING" id="477690.SAMN05216474_2832"/>
<evidence type="ECO:0000256" key="3">
    <source>
        <dbReference type="ARBA" id="ARBA00022679"/>
    </source>
</evidence>
<keyword evidence="3 6" id="KW-0808">Transferase</keyword>
<proteinExistence type="inferred from homology"/>
<gene>
    <name evidence="6" type="ORF">SAMN05216474_2832</name>
</gene>
<evidence type="ECO:0000313" key="7">
    <source>
        <dbReference type="Proteomes" id="UP000236454"/>
    </source>
</evidence>
<dbReference type="RefSeq" id="WP_090252083.1">
    <property type="nucleotide sequence ID" value="NZ_FPAS01000006.1"/>
</dbReference>
<evidence type="ECO:0000256" key="2">
    <source>
        <dbReference type="ARBA" id="ARBA00022676"/>
    </source>
</evidence>
<keyword evidence="7" id="KW-1185">Reference proteome</keyword>
<feature type="transmembrane region" description="Helical" evidence="4">
    <location>
        <begin position="12"/>
        <end position="35"/>
    </location>
</feature>
<evidence type="ECO:0000256" key="4">
    <source>
        <dbReference type="SAM" id="Phobius"/>
    </source>
</evidence>
<dbReference type="SUPFAM" id="SSF53448">
    <property type="entry name" value="Nucleotide-diphospho-sugar transferases"/>
    <property type="match status" value="1"/>
</dbReference>
<organism evidence="6 7">
    <name type="scientific">Lishizhenia tianjinensis</name>
    <dbReference type="NCBI Taxonomy" id="477690"/>
    <lineage>
        <taxon>Bacteria</taxon>
        <taxon>Pseudomonadati</taxon>
        <taxon>Bacteroidota</taxon>
        <taxon>Flavobacteriia</taxon>
        <taxon>Flavobacteriales</taxon>
        <taxon>Crocinitomicaceae</taxon>
        <taxon>Lishizhenia</taxon>
    </lineage>
</organism>
<dbReference type="Proteomes" id="UP000236454">
    <property type="component" value="Unassembled WGS sequence"/>
</dbReference>
<dbReference type="PANTHER" id="PTHR43630">
    <property type="entry name" value="POLY-BETA-1,6-N-ACETYL-D-GLUCOSAMINE SYNTHASE"/>
    <property type="match status" value="1"/>
</dbReference>
<dbReference type="Gene3D" id="3.90.550.10">
    <property type="entry name" value="Spore Coat Polysaccharide Biosynthesis Protein SpsA, Chain A"/>
    <property type="match status" value="1"/>
</dbReference>
<dbReference type="Pfam" id="PF00535">
    <property type="entry name" value="Glycos_transf_2"/>
    <property type="match status" value="1"/>
</dbReference>
<comment type="similarity">
    <text evidence="1">Belongs to the glycosyltransferase 2 family.</text>
</comment>